<evidence type="ECO:0000256" key="1">
    <source>
        <dbReference type="ARBA" id="ARBA00007664"/>
    </source>
</evidence>
<feature type="domain" description="Peptidase S1" evidence="7">
    <location>
        <begin position="27"/>
        <end position="236"/>
    </location>
</feature>
<feature type="signal peptide" evidence="6">
    <location>
        <begin position="1"/>
        <end position="20"/>
    </location>
</feature>
<dbReference type="PRINTS" id="PR00722">
    <property type="entry name" value="CHYMOTRYPSIN"/>
</dbReference>
<dbReference type="AlphaFoldDB" id="A0A9P0ARL1"/>
<dbReference type="PROSITE" id="PS00135">
    <property type="entry name" value="TRYPSIN_SER"/>
    <property type="match status" value="1"/>
</dbReference>
<evidence type="ECO:0000256" key="5">
    <source>
        <dbReference type="ARBA" id="ARBA00023157"/>
    </source>
</evidence>
<dbReference type="SUPFAM" id="SSF50494">
    <property type="entry name" value="Trypsin-like serine proteases"/>
    <property type="match status" value="1"/>
</dbReference>
<keyword evidence="3" id="KW-0378">Hydrolase</keyword>
<dbReference type="InterPro" id="IPR043504">
    <property type="entry name" value="Peptidase_S1_PA_chymotrypsin"/>
</dbReference>
<evidence type="ECO:0000313" key="9">
    <source>
        <dbReference type="Proteomes" id="UP001154078"/>
    </source>
</evidence>
<dbReference type="EMBL" id="OV121132">
    <property type="protein sequence ID" value="CAH0545854.1"/>
    <property type="molecule type" value="Genomic_DNA"/>
</dbReference>
<dbReference type="InterPro" id="IPR001254">
    <property type="entry name" value="Trypsin_dom"/>
</dbReference>
<dbReference type="SMART" id="SM00020">
    <property type="entry name" value="Tryp_SPc"/>
    <property type="match status" value="1"/>
</dbReference>
<evidence type="ECO:0000256" key="4">
    <source>
        <dbReference type="ARBA" id="ARBA00022825"/>
    </source>
</evidence>
<accession>A0A9P0ARL1</accession>
<dbReference type="GO" id="GO:0006508">
    <property type="term" value="P:proteolysis"/>
    <property type="evidence" value="ECO:0007669"/>
    <property type="project" value="UniProtKB-KW"/>
</dbReference>
<dbReference type="InterPro" id="IPR009003">
    <property type="entry name" value="Peptidase_S1_PA"/>
</dbReference>
<name>A0A9P0ARL1_BRAAE</name>
<organism evidence="8 9">
    <name type="scientific">Brassicogethes aeneus</name>
    <name type="common">Rape pollen beetle</name>
    <name type="synonym">Meligethes aeneus</name>
    <dbReference type="NCBI Taxonomy" id="1431903"/>
    <lineage>
        <taxon>Eukaryota</taxon>
        <taxon>Metazoa</taxon>
        <taxon>Ecdysozoa</taxon>
        <taxon>Arthropoda</taxon>
        <taxon>Hexapoda</taxon>
        <taxon>Insecta</taxon>
        <taxon>Pterygota</taxon>
        <taxon>Neoptera</taxon>
        <taxon>Endopterygota</taxon>
        <taxon>Coleoptera</taxon>
        <taxon>Polyphaga</taxon>
        <taxon>Cucujiformia</taxon>
        <taxon>Nitidulidae</taxon>
        <taxon>Meligethinae</taxon>
        <taxon>Brassicogethes</taxon>
    </lineage>
</organism>
<dbReference type="InterPro" id="IPR050430">
    <property type="entry name" value="Peptidase_S1"/>
</dbReference>
<evidence type="ECO:0000256" key="3">
    <source>
        <dbReference type="ARBA" id="ARBA00022801"/>
    </source>
</evidence>
<keyword evidence="6" id="KW-0732">Signal</keyword>
<sequence>MYGKCNFLILLLTVLEIVDCKYHELSRIGGGGRIDNFKYIVAILNHHTHKFCGGTPLSDNYILTARHCVCDIETLEPQQNAFYVKYGSTHFPSGKHINVADIHCNQEADVAIIKLQGSMEKSDDWGIPSLQTTPFDTSKNHSAMAVGWGTTKPGGTVTPDLKKLIFTIYSNETCHMPFLLCLGSEHGSICSGDSGSPIFSGGNVVGVNSFVMGRCGHSNEKHPDWVVDVSTVYPWIKSTAGLKG</sequence>
<comment type="similarity">
    <text evidence="1">Belongs to the peptidase S1 family.</text>
</comment>
<gene>
    <name evidence="8" type="ORF">MELIAE_LOCUS148</name>
</gene>
<dbReference type="PANTHER" id="PTHR24276">
    <property type="entry name" value="POLYSERASE-RELATED"/>
    <property type="match status" value="1"/>
</dbReference>
<dbReference type="OrthoDB" id="10061449at2759"/>
<evidence type="ECO:0000313" key="8">
    <source>
        <dbReference type="EMBL" id="CAH0545854.1"/>
    </source>
</evidence>
<dbReference type="GO" id="GO:0004252">
    <property type="term" value="F:serine-type endopeptidase activity"/>
    <property type="evidence" value="ECO:0007669"/>
    <property type="project" value="InterPro"/>
</dbReference>
<dbReference type="Proteomes" id="UP001154078">
    <property type="component" value="Chromosome 1"/>
</dbReference>
<proteinExistence type="inferred from homology"/>
<dbReference type="InterPro" id="IPR033116">
    <property type="entry name" value="TRYPSIN_SER"/>
</dbReference>
<keyword evidence="5" id="KW-1015">Disulfide bond</keyword>
<evidence type="ECO:0000259" key="7">
    <source>
        <dbReference type="SMART" id="SM00020"/>
    </source>
</evidence>
<reference evidence="8" key="1">
    <citation type="submission" date="2021-12" db="EMBL/GenBank/DDBJ databases">
        <authorList>
            <person name="King R."/>
        </authorList>
    </citation>
    <scope>NUCLEOTIDE SEQUENCE</scope>
</reference>
<evidence type="ECO:0000256" key="2">
    <source>
        <dbReference type="ARBA" id="ARBA00022670"/>
    </source>
</evidence>
<evidence type="ECO:0000256" key="6">
    <source>
        <dbReference type="SAM" id="SignalP"/>
    </source>
</evidence>
<dbReference type="PANTHER" id="PTHR24276:SF98">
    <property type="entry name" value="FI18310P1-RELATED"/>
    <property type="match status" value="1"/>
</dbReference>
<protein>
    <recommendedName>
        <fullName evidence="7">Peptidase S1 domain-containing protein</fullName>
    </recommendedName>
</protein>
<dbReference type="InterPro" id="IPR001314">
    <property type="entry name" value="Peptidase_S1A"/>
</dbReference>
<dbReference type="Pfam" id="PF00089">
    <property type="entry name" value="Trypsin"/>
    <property type="match status" value="1"/>
</dbReference>
<feature type="chain" id="PRO_5040172053" description="Peptidase S1 domain-containing protein" evidence="6">
    <location>
        <begin position="21"/>
        <end position="244"/>
    </location>
</feature>
<keyword evidence="9" id="KW-1185">Reference proteome</keyword>
<dbReference type="Gene3D" id="2.40.10.10">
    <property type="entry name" value="Trypsin-like serine proteases"/>
    <property type="match status" value="1"/>
</dbReference>
<keyword evidence="4" id="KW-0720">Serine protease</keyword>
<keyword evidence="2" id="KW-0645">Protease</keyword>